<dbReference type="SUPFAM" id="SSF53448">
    <property type="entry name" value="Nucleotide-diphospho-sugar transferases"/>
    <property type="match status" value="1"/>
</dbReference>
<dbReference type="Proteomes" id="UP000069902">
    <property type="component" value="Chromosome cPNK"/>
</dbReference>
<feature type="domain" description="Glycosyltransferase 2-like" evidence="1">
    <location>
        <begin position="26"/>
        <end position="132"/>
    </location>
</feature>
<name>A0A0U5K4S8_9BACT</name>
<dbReference type="PANTHER" id="PTHR43685">
    <property type="entry name" value="GLYCOSYLTRANSFERASE"/>
    <property type="match status" value="1"/>
</dbReference>
<dbReference type="STRING" id="389348.PNK_1489"/>
<organism evidence="2 3">
    <name type="scientific">Candidatus Protochlamydia naegleriophila</name>
    <dbReference type="NCBI Taxonomy" id="389348"/>
    <lineage>
        <taxon>Bacteria</taxon>
        <taxon>Pseudomonadati</taxon>
        <taxon>Chlamydiota</taxon>
        <taxon>Chlamydiia</taxon>
        <taxon>Parachlamydiales</taxon>
        <taxon>Parachlamydiaceae</taxon>
        <taxon>Candidatus Protochlamydia</taxon>
    </lineage>
</organism>
<proteinExistence type="predicted"/>
<keyword evidence="2" id="KW-0808">Transferase</keyword>
<protein>
    <submittedName>
        <fullName evidence="2">Putative glycosyltransferase</fullName>
    </submittedName>
</protein>
<accession>A0A0U5K4S8</accession>
<dbReference type="AlphaFoldDB" id="A0A0U5K4S8"/>
<dbReference type="Gene3D" id="3.90.550.10">
    <property type="entry name" value="Spore Coat Polysaccharide Biosynthesis Protein SpsA, Chain A"/>
    <property type="match status" value="1"/>
</dbReference>
<dbReference type="InParanoid" id="A0A0U5K4S8"/>
<gene>
    <name evidence="2" type="ORF">PNK_1489</name>
</gene>
<sequence length="276" mass="32167">MSEQTPLSLNLSDPAEMEVYSLPSVTVIIPTFNCSQNLAVTIESLLQQNYPKLEILAIDAGSTDRTLEILYSYEKSITLSSVPAYRLYQMINQGILMAQGDYINIIFPGDFYIHHHTLLDMMQAARSHDSPEIVYCGTLLRDGRSELKFLFRSLTTDLLKRGQQPTGLQGCWFRKELFGEIGIFRTDFQMRAAFDFMCRFCLQSTGRCLPIRRAFVDYDLRWVTGPMVIQHFWETGKTLHRYFGTLTTLKWLYRQKDVRRFLKLWLRRIRVAFLGK</sequence>
<dbReference type="KEGG" id="pnl:PNK_1489"/>
<dbReference type="InterPro" id="IPR001173">
    <property type="entry name" value="Glyco_trans_2-like"/>
</dbReference>
<evidence type="ECO:0000313" key="2">
    <source>
        <dbReference type="EMBL" id="CUI17099.1"/>
    </source>
</evidence>
<dbReference type="RefSeq" id="WP_059061248.1">
    <property type="nucleotide sequence ID" value="NZ_LN879502.1"/>
</dbReference>
<dbReference type="FunCoup" id="A0A0U5K4S8">
    <property type="interactions" value="32"/>
</dbReference>
<dbReference type="InterPro" id="IPR029044">
    <property type="entry name" value="Nucleotide-diphossugar_trans"/>
</dbReference>
<dbReference type="GO" id="GO:0016740">
    <property type="term" value="F:transferase activity"/>
    <property type="evidence" value="ECO:0007669"/>
    <property type="project" value="UniProtKB-KW"/>
</dbReference>
<evidence type="ECO:0000259" key="1">
    <source>
        <dbReference type="Pfam" id="PF00535"/>
    </source>
</evidence>
<dbReference type="PANTHER" id="PTHR43685:SF2">
    <property type="entry name" value="GLYCOSYLTRANSFERASE 2-LIKE DOMAIN-CONTAINING PROTEIN"/>
    <property type="match status" value="1"/>
</dbReference>
<dbReference type="Pfam" id="PF00535">
    <property type="entry name" value="Glycos_transf_2"/>
    <property type="match status" value="1"/>
</dbReference>
<dbReference type="PATRIC" id="fig|389348.3.peg.1672"/>
<dbReference type="InterPro" id="IPR050834">
    <property type="entry name" value="Glycosyltransf_2"/>
</dbReference>
<reference evidence="3" key="1">
    <citation type="submission" date="2015-09" db="EMBL/GenBank/DDBJ databases">
        <authorList>
            <person name="Bertelli C."/>
        </authorList>
    </citation>
    <scope>NUCLEOTIDE SEQUENCE [LARGE SCALE GENOMIC DNA]</scope>
    <source>
        <strain evidence="3">KNic</strain>
    </source>
</reference>
<evidence type="ECO:0000313" key="3">
    <source>
        <dbReference type="Proteomes" id="UP000069902"/>
    </source>
</evidence>
<keyword evidence="3" id="KW-1185">Reference proteome</keyword>
<dbReference type="EMBL" id="LN879502">
    <property type="protein sequence ID" value="CUI17099.1"/>
    <property type="molecule type" value="Genomic_DNA"/>
</dbReference>